<dbReference type="KEGG" id="sfol:H3H32_14040"/>
<dbReference type="AlphaFoldDB" id="A0A7G5H488"/>
<dbReference type="EMBL" id="CP059732">
    <property type="protein sequence ID" value="QMW05930.1"/>
    <property type="molecule type" value="Genomic_DNA"/>
</dbReference>
<evidence type="ECO:0000313" key="2">
    <source>
        <dbReference type="EMBL" id="QMW05930.1"/>
    </source>
</evidence>
<dbReference type="SUPFAM" id="SSF51658">
    <property type="entry name" value="Xylose isomerase-like"/>
    <property type="match status" value="1"/>
</dbReference>
<organism evidence="2 3">
    <name type="scientific">Spirosoma foliorum</name>
    <dbReference type="NCBI Taxonomy" id="2710596"/>
    <lineage>
        <taxon>Bacteria</taxon>
        <taxon>Pseudomonadati</taxon>
        <taxon>Bacteroidota</taxon>
        <taxon>Cytophagia</taxon>
        <taxon>Cytophagales</taxon>
        <taxon>Cytophagaceae</taxon>
        <taxon>Spirosoma</taxon>
    </lineage>
</organism>
<dbReference type="InterPro" id="IPR013022">
    <property type="entry name" value="Xyl_isomerase-like_TIM-brl"/>
</dbReference>
<dbReference type="Gene3D" id="3.20.20.150">
    <property type="entry name" value="Divalent-metal-dependent TIM barrel enzymes"/>
    <property type="match status" value="1"/>
</dbReference>
<dbReference type="Pfam" id="PF01261">
    <property type="entry name" value="AP_endonuc_2"/>
    <property type="match status" value="1"/>
</dbReference>
<keyword evidence="3" id="KW-1185">Reference proteome</keyword>
<protein>
    <submittedName>
        <fullName evidence="2">TIM barrel protein</fullName>
    </submittedName>
</protein>
<dbReference type="PANTHER" id="PTHR12110">
    <property type="entry name" value="HYDROXYPYRUVATE ISOMERASE"/>
    <property type="match status" value="1"/>
</dbReference>
<sequence length="294" mass="33129">MFTIDRKTFLKEISLLAGASLMSGSTTLAMELAKEKSAIKLGFVTYLWGKDWDLPTLIKNCTDTNIRGVELRVEHAHKVMPDLNSAQRQEVKKRFMDSPVQLVGLGTNQQFDFVDQAKLKESIERSKEFIRLSADVGGTGVKVKPNALHKEVPTEKTLMQIGEALNELARYGADFGQQVRLEVHGEETQELPAIKQIMDVATHPNATICWNCNPQDLNGKGFASNFNLVKNRFGATCHVRELDRTDYPYQELLTNLVKMNYKGWVLLECHTNPADKVASMKEQRAVFDRMIAKA</sequence>
<feature type="domain" description="Xylose isomerase-like TIM barrel" evidence="1">
    <location>
        <begin position="60"/>
        <end position="281"/>
    </location>
</feature>
<proteinExistence type="predicted"/>
<evidence type="ECO:0000313" key="3">
    <source>
        <dbReference type="Proteomes" id="UP000515369"/>
    </source>
</evidence>
<evidence type="ECO:0000259" key="1">
    <source>
        <dbReference type="Pfam" id="PF01261"/>
    </source>
</evidence>
<name>A0A7G5H488_9BACT</name>
<accession>A0A7G5H488</accession>
<dbReference type="Proteomes" id="UP000515369">
    <property type="component" value="Chromosome"/>
</dbReference>
<gene>
    <name evidence="2" type="ORF">H3H32_14040</name>
</gene>
<dbReference type="InterPro" id="IPR036237">
    <property type="entry name" value="Xyl_isomerase-like_sf"/>
</dbReference>
<dbReference type="InterPro" id="IPR050312">
    <property type="entry name" value="IolE/XylAMocC-like"/>
</dbReference>
<reference evidence="2 3" key="1">
    <citation type="submission" date="2020-07" db="EMBL/GenBank/DDBJ databases">
        <title>Spirosoma foliorum sp. nov., isolated from the leaves on the Nejang mountain Korea, Republic of.</title>
        <authorList>
            <person name="Ho H."/>
            <person name="Lee Y.-J."/>
            <person name="Nurcahyanto D.-A."/>
            <person name="Kim S.-G."/>
        </authorList>
    </citation>
    <scope>NUCLEOTIDE SEQUENCE [LARGE SCALE GENOMIC DNA]</scope>
    <source>
        <strain evidence="2 3">PL0136</strain>
    </source>
</reference>
<dbReference type="RefSeq" id="WP_182463303.1">
    <property type="nucleotide sequence ID" value="NZ_CP059732.1"/>
</dbReference>